<comment type="function">
    <text evidence="13">Krueppel is a gap class segmentation protein.</text>
</comment>
<keyword evidence="3" id="KW-0217">Developmental protein</keyword>
<dbReference type="GO" id="GO:0008270">
    <property type="term" value="F:zinc ion binding"/>
    <property type="evidence" value="ECO:0007669"/>
    <property type="project" value="UniProtKB-KW"/>
</dbReference>
<evidence type="ECO:0000256" key="6">
    <source>
        <dbReference type="ARBA" id="ARBA00022771"/>
    </source>
</evidence>
<evidence type="ECO:0000259" key="16">
    <source>
        <dbReference type="PROSITE" id="PS50157"/>
    </source>
</evidence>
<dbReference type="EMBL" id="VTPC01003588">
    <property type="protein sequence ID" value="KAF2898313.1"/>
    <property type="molecule type" value="Genomic_DNA"/>
</dbReference>
<evidence type="ECO:0000256" key="15">
    <source>
        <dbReference type="SAM" id="MobiDB-lite"/>
    </source>
</evidence>
<dbReference type="GO" id="GO:0005634">
    <property type="term" value="C:nucleus"/>
    <property type="evidence" value="ECO:0007669"/>
    <property type="project" value="UniProtKB-SubCell"/>
</dbReference>
<dbReference type="PROSITE" id="PS50157">
    <property type="entry name" value="ZINC_FINGER_C2H2_2"/>
    <property type="match status" value="4"/>
</dbReference>
<dbReference type="InterPro" id="IPR036236">
    <property type="entry name" value="Znf_C2H2_sf"/>
</dbReference>
<evidence type="ECO:0000256" key="9">
    <source>
        <dbReference type="ARBA" id="ARBA00023125"/>
    </source>
</evidence>
<evidence type="ECO:0000313" key="17">
    <source>
        <dbReference type="EMBL" id="KAF2898313.1"/>
    </source>
</evidence>
<dbReference type="PROSITE" id="PS00028">
    <property type="entry name" value="ZINC_FINGER_C2H2_1"/>
    <property type="match status" value="4"/>
</dbReference>
<evidence type="ECO:0000256" key="7">
    <source>
        <dbReference type="ARBA" id="ARBA00022833"/>
    </source>
</evidence>
<dbReference type="Pfam" id="PF00096">
    <property type="entry name" value="zf-C2H2"/>
    <property type="match status" value="2"/>
</dbReference>
<proteinExistence type="inferred from homology"/>
<dbReference type="FunFam" id="3.30.160.60:FF:000130">
    <property type="entry name" value="Spalt-like transcription factor 4"/>
    <property type="match status" value="1"/>
</dbReference>
<protein>
    <recommendedName>
        <fullName evidence="12">Protein krueppel</fullName>
    </recommendedName>
</protein>
<feature type="region of interest" description="Disordered" evidence="15">
    <location>
        <begin position="1"/>
        <end position="56"/>
    </location>
</feature>
<keyword evidence="4" id="KW-0479">Metal-binding</keyword>
<organism evidence="17 18">
    <name type="scientific">Ignelater luminosus</name>
    <name type="common">Cucubano</name>
    <name type="synonym">Pyrophorus luminosus</name>
    <dbReference type="NCBI Taxonomy" id="2038154"/>
    <lineage>
        <taxon>Eukaryota</taxon>
        <taxon>Metazoa</taxon>
        <taxon>Ecdysozoa</taxon>
        <taxon>Arthropoda</taxon>
        <taxon>Hexapoda</taxon>
        <taxon>Insecta</taxon>
        <taxon>Pterygota</taxon>
        <taxon>Neoptera</taxon>
        <taxon>Endopterygota</taxon>
        <taxon>Coleoptera</taxon>
        <taxon>Polyphaga</taxon>
        <taxon>Elateriformia</taxon>
        <taxon>Elateroidea</taxon>
        <taxon>Elateridae</taxon>
        <taxon>Agrypninae</taxon>
        <taxon>Pyrophorini</taxon>
        <taxon>Ignelater</taxon>
    </lineage>
</organism>
<dbReference type="Proteomes" id="UP000801492">
    <property type="component" value="Unassembled WGS sequence"/>
</dbReference>
<feature type="domain" description="C2H2-type" evidence="16">
    <location>
        <begin position="239"/>
        <end position="262"/>
    </location>
</feature>
<dbReference type="FunFam" id="3.30.160.60:FF:001954">
    <property type="entry name" value="Zinc finger protein 787"/>
    <property type="match status" value="1"/>
</dbReference>
<evidence type="ECO:0000256" key="13">
    <source>
        <dbReference type="ARBA" id="ARBA00053345"/>
    </source>
</evidence>
<sequence>MMENEEQEVDFHSTLEPDVIIDDNSSNGQFYGNTEGNGHEDISDNNSQDEIGPEVSLIPVSRSSIKVKIFDSMPHKDTSSDSEERKVQRILQRSPRTTVRLISKEEMIQAENGNTNSKRKSLPLEKCPICKKFFRRMKTHLQKHENVKRDPNDPLTCRFCMKVFNTGSNLSIHMRTHTGDKPYICEVCTKGFAQSCNLVNHMRIHTGERPFKCPHCDRAFTQSGNLSNHVRLHTDEKPFKCHFCDKAFTQSGNLNSHIRNNHKFIDNIPNNIESELNNLIQ</sequence>
<dbReference type="PANTHER" id="PTHR23235:SF142">
    <property type="entry name" value="ZINC FINGER PROTEIN 384"/>
    <property type="match status" value="1"/>
</dbReference>
<dbReference type="SMART" id="SM00355">
    <property type="entry name" value="ZnF_C2H2"/>
    <property type="match status" value="5"/>
</dbReference>
<dbReference type="FunFam" id="3.30.160.60:FF:002716">
    <property type="entry name" value="Zinc finger protein 212"/>
    <property type="match status" value="1"/>
</dbReference>
<comment type="similarity">
    <text evidence="2">Belongs to the krueppel C2H2-type zinc-finger protein family.</text>
</comment>
<name>A0A8K0D2P9_IGNLU</name>
<gene>
    <name evidence="17" type="ORF">ILUMI_07856</name>
</gene>
<keyword evidence="9" id="KW-0238">DNA-binding</keyword>
<evidence type="ECO:0000256" key="5">
    <source>
        <dbReference type="ARBA" id="ARBA00022737"/>
    </source>
</evidence>
<evidence type="ECO:0000256" key="3">
    <source>
        <dbReference type="ARBA" id="ARBA00022492"/>
    </source>
</evidence>
<dbReference type="PANTHER" id="PTHR23235">
    <property type="entry name" value="KRUEPPEL-LIKE TRANSCRIPTION FACTOR"/>
    <property type="match status" value="1"/>
</dbReference>
<comment type="caution">
    <text evidence="17">The sequence shown here is derived from an EMBL/GenBank/DDBJ whole genome shotgun (WGS) entry which is preliminary data.</text>
</comment>
<evidence type="ECO:0000256" key="10">
    <source>
        <dbReference type="ARBA" id="ARBA00023163"/>
    </source>
</evidence>
<feature type="domain" description="C2H2-type" evidence="16">
    <location>
        <begin position="211"/>
        <end position="238"/>
    </location>
</feature>
<evidence type="ECO:0000313" key="18">
    <source>
        <dbReference type="Proteomes" id="UP000801492"/>
    </source>
</evidence>
<accession>A0A8K0D2P9</accession>
<keyword evidence="6 14" id="KW-0863">Zinc-finger</keyword>
<keyword evidence="8" id="KW-0805">Transcription regulation</keyword>
<evidence type="ECO:0000256" key="8">
    <source>
        <dbReference type="ARBA" id="ARBA00023015"/>
    </source>
</evidence>
<keyword evidence="18" id="KW-1185">Reference proteome</keyword>
<dbReference type="GO" id="GO:0000981">
    <property type="term" value="F:DNA-binding transcription factor activity, RNA polymerase II-specific"/>
    <property type="evidence" value="ECO:0007669"/>
    <property type="project" value="TreeGrafter"/>
</dbReference>
<feature type="domain" description="C2H2-type" evidence="16">
    <location>
        <begin position="155"/>
        <end position="182"/>
    </location>
</feature>
<dbReference type="AlphaFoldDB" id="A0A8K0D2P9"/>
<dbReference type="Pfam" id="PF13465">
    <property type="entry name" value="zf-H2C2_2"/>
    <property type="match status" value="1"/>
</dbReference>
<keyword evidence="3" id="KW-0302">Gap protein</keyword>
<evidence type="ECO:0000256" key="1">
    <source>
        <dbReference type="ARBA" id="ARBA00004123"/>
    </source>
</evidence>
<keyword evidence="5" id="KW-0677">Repeat</keyword>
<dbReference type="InterPro" id="IPR013087">
    <property type="entry name" value="Znf_C2H2_type"/>
</dbReference>
<feature type="domain" description="C2H2-type" evidence="16">
    <location>
        <begin position="183"/>
        <end position="210"/>
    </location>
</feature>
<dbReference type="GO" id="GO:0000978">
    <property type="term" value="F:RNA polymerase II cis-regulatory region sequence-specific DNA binding"/>
    <property type="evidence" value="ECO:0007669"/>
    <property type="project" value="TreeGrafter"/>
</dbReference>
<dbReference type="Gene3D" id="3.30.160.60">
    <property type="entry name" value="Classic Zinc Finger"/>
    <property type="match status" value="4"/>
</dbReference>
<dbReference type="GO" id="GO:0035282">
    <property type="term" value="P:segmentation"/>
    <property type="evidence" value="ECO:0007669"/>
    <property type="project" value="UniProtKB-KW"/>
</dbReference>
<feature type="compositionally biased region" description="Polar residues" evidence="15">
    <location>
        <begin position="23"/>
        <end position="36"/>
    </location>
</feature>
<reference evidence="17" key="1">
    <citation type="submission" date="2019-08" db="EMBL/GenBank/DDBJ databases">
        <title>The genome of the North American firefly Photinus pyralis.</title>
        <authorList>
            <consortium name="Photinus pyralis genome working group"/>
            <person name="Fallon T.R."/>
            <person name="Sander Lower S.E."/>
            <person name="Weng J.-K."/>
        </authorList>
    </citation>
    <scope>NUCLEOTIDE SEQUENCE</scope>
    <source>
        <strain evidence="17">TRF0915ILg1</strain>
        <tissue evidence="17">Whole body</tissue>
    </source>
</reference>
<dbReference type="SUPFAM" id="SSF57667">
    <property type="entry name" value="beta-beta-alpha zinc fingers"/>
    <property type="match status" value="2"/>
</dbReference>
<evidence type="ECO:0000256" key="14">
    <source>
        <dbReference type="PROSITE-ProRule" id="PRU00042"/>
    </source>
</evidence>
<evidence type="ECO:0000256" key="2">
    <source>
        <dbReference type="ARBA" id="ARBA00006991"/>
    </source>
</evidence>
<keyword evidence="10" id="KW-0804">Transcription</keyword>
<dbReference type="OrthoDB" id="8117402at2759"/>
<evidence type="ECO:0000256" key="4">
    <source>
        <dbReference type="ARBA" id="ARBA00022723"/>
    </source>
</evidence>
<evidence type="ECO:0000256" key="11">
    <source>
        <dbReference type="ARBA" id="ARBA00023242"/>
    </source>
</evidence>
<keyword evidence="11" id="KW-0539">Nucleus</keyword>
<comment type="subcellular location">
    <subcellularLocation>
        <location evidence="1">Nucleus</location>
    </subcellularLocation>
</comment>
<keyword evidence="7" id="KW-0862">Zinc</keyword>
<evidence type="ECO:0000256" key="12">
    <source>
        <dbReference type="ARBA" id="ARBA00023843"/>
    </source>
</evidence>